<reference evidence="3 4" key="1">
    <citation type="submission" date="2020-04" db="EMBL/GenBank/DDBJ databases">
        <title>Plant Genome Project.</title>
        <authorList>
            <person name="Zhang R.-G."/>
        </authorList>
    </citation>
    <scope>NUCLEOTIDE SEQUENCE [LARGE SCALE GENOMIC DNA]</scope>
    <source>
        <strain evidence="3">YNK0</strain>
        <tissue evidence="3">Leaf</tissue>
    </source>
</reference>
<protein>
    <submittedName>
        <fullName evidence="3">Uncharacterized protein</fullName>
    </submittedName>
</protein>
<organism evidence="3 4">
    <name type="scientific">Tetracentron sinense</name>
    <name type="common">Spur-leaf</name>
    <dbReference type="NCBI Taxonomy" id="13715"/>
    <lineage>
        <taxon>Eukaryota</taxon>
        <taxon>Viridiplantae</taxon>
        <taxon>Streptophyta</taxon>
        <taxon>Embryophyta</taxon>
        <taxon>Tracheophyta</taxon>
        <taxon>Spermatophyta</taxon>
        <taxon>Magnoliopsida</taxon>
        <taxon>Trochodendrales</taxon>
        <taxon>Trochodendraceae</taxon>
        <taxon>Tetracentron</taxon>
    </lineage>
</organism>
<proteinExistence type="predicted"/>
<dbReference type="GO" id="GO:0015937">
    <property type="term" value="P:coenzyme A biosynthetic process"/>
    <property type="evidence" value="ECO:0007669"/>
    <property type="project" value="TreeGrafter"/>
</dbReference>
<feature type="compositionally biased region" description="Polar residues" evidence="2">
    <location>
        <begin position="219"/>
        <end position="236"/>
    </location>
</feature>
<keyword evidence="4" id="KW-1185">Reference proteome</keyword>
<dbReference type="EMBL" id="JABCRI010000017">
    <property type="protein sequence ID" value="KAF8390948.1"/>
    <property type="molecule type" value="Genomic_DNA"/>
</dbReference>
<evidence type="ECO:0000313" key="4">
    <source>
        <dbReference type="Proteomes" id="UP000655225"/>
    </source>
</evidence>
<dbReference type="GO" id="GO:0004595">
    <property type="term" value="F:pantetheine-phosphate adenylyltransferase activity"/>
    <property type="evidence" value="ECO:0007669"/>
    <property type="project" value="TreeGrafter"/>
</dbReference>
<dbReference type="InterPro" id="IPR014729">
    <property type="entry name" value="Rossmann-like_a/b/a_fold"/>
</dbReference>
<comment type="pathway">
    <text evidence="1">Cofactor biosynthesis; coenzyme A biosynthesis.</text>
</comment>
<name>A0A835D526_TETSI</name>
<dbReference type="PANTHER" id="PTHR10695:SF46">
    <property type="entry name" value="BIFUNCTIONAL COENZYME A SYNTHASE-RELATED"/>
    <property type="match status" value="1"/>
</dbReference>
<dbReference type="Gene3D" id="3.40.50.620">
    <property type="entry name" value="HUPs"/>
    <property type="match status" value="1"/>
</dbReference>
<dbReference type="GO" id="GO:0004140">
    <property type="term" value="F:dephospho-CoA kinase activity"/>
    <property type="evidence" value="ECO:0007669"/>
    <property type="project" value="TreeGrafter"/>
</dbReference>
<dbReference type="OrthoDB" id="27911at2759"/>
<accession>A0A835D526</accession>
<dbReference type="Proteomes" id="UP000655225">
    <property type="component" value="Unassembled WGS sequence"/>
</dbReference>
<comment type="caution">
    <text evidence="3">The sequence shown here is derived from an EMBL/GenBank/DDBJ whole genome shotgun (WGS) entry which is preliminary data.</text>
</comment>
<evidence type="ECO:0000313" key="3">
    <source>
        <dbReference type="EMBL" id="KAF8390948.1"/>
    </source>
</evidence>
<gene>
    <name evidence="3" type="ORF">HHK36_023248</name>
</gene>
<sequence>MSTRSGRTFRGKLTYIQRDELLLKIVEKLGSLGTRVNTLEICHYQPTENSVDGVHEDILGQPNNGEGRAANNEQNVEQQPLQYPRQNPRNARATALHLESLIDLAHDMMEQAQSIKPGLTVQVEPIVDPYGPSIVDDKLDAIIVSKETLGGGLSVNKRRAEREMSGEASSTTEFEVDTSINELTNIVQVEVVELLSEEMSGEKLSSSTLRRLEAEKTRQQQNNTLHSQEEGGTTNS</sequence>
<evidence type="ECO:0000256" key="2">
    <source>
        <dbReference type="SAM" id="MobiDB-lite"/>
    </source>
</evidence>
<dbReference type="AlphaFoldDB" id="A0A835D526"/>
<dbReference type="PANTHER" id="PTHR10695">
    <property type="entry name" value="DEPHOSPHO-COA KINASE-RELATED"/>
    <property type="match status" value="1"/>
</dbReference>
<feature type="region of interest" description="Disordered" evidence="2">
    <location>
        <begin position="199"/>
        <end position="236"/>
    </location>
</feature>
<evidence type="ECO:0000256" key="1">
    <source>
        <dbReference type="ARBA" id="ARBA00004724"/>
    </source>
</evidence>